<dbReference type="InterPro" id="IPR050678">
    <property type="entry name" value="DNA_Partitioning_ATPase"/>
</dbReference>
<dbReference type="EMBL" id="CP054056">
    <property type="protein sequence ID" value="QKJ25404.1"/>
    <property type="molecule type" value="Genomic_DNA"/>
</dbReference>
<dbReference type="Proteomes" id="UP000501003">
    <property type="component" value="Chromosome"/>
</dbReference>
<evidence type="ECO:0000313" key="2">
    <source>
        <dbReference type="EMBL" id="QKJ25404.1"/>
    </source>
</evidence>
<organism evidence="2 3">
    <name type="scientific">Aquiluna borgnonia</name>
    <dbReference type="NCBI Taxonomy" id="2499157"/>
    <lineage>
        <taxon>Bacteria</taxon>
        <taxon>Bacillati</taxon>
        <taxon>Actinomycetota</taxon>
        <taxon>Actinomycetes</taxon>
        <taxon>Micrococcales</taxon>
        <taxon>Microbacteriaceae</taxon>
        <taxon>Luna cluster</taxon>
        <taxon>Luna-1 subcluster</taxon>
        <taxon>Aquiluna</taxon>
    </lineage>
</organism>
<dbReference type="PANTHER" id="PTHR13696:SF99">
    <property type="entry name" value="COBYRINIC ACID AC-DIAMIDE SYNTHASE"/>
    <property type="match status" value="1"/>
</dbReference>
<protein>
    <submittedName>
        <fullName evidence="2">ParA family protein</fullName>
    </submittedName>
</protein>
<evidence type="ECO:0000259" key="1">
    <source>
        <dbReference type="Pfam" id="PF13614"/>
    </source>
</evidence>
<accession>A0A7D4PXF5</accession>
<dbReference type="InterPro" id="IPR027417">
    <property type="entry name" value="P-loop_NTPase"/>
</dbReference>
<dbReference type="PANTHER" id="PTHR13696">
    <property type="entry name" value="P-LOOP CONTAINING NUCLEOSIDE TRIPHOSPHATE HYDROLASE"/>
    <property type="match status" value="1"/>
</dbReference>
<keyword evidence="3" id="KW-1185">Reference proteome</keyword>
<dbReference type="SUPFAM" id="SSF52540">
    <property type="entry name" value="P-loop containing nucleoside triphosphate hydrolases"/>
    <property type="match status" value="1"/>
</dbReference>
<dbReference type="Pfam" id="PF13614">
    <property type="entry name" value="AAA_31"/>
    <property type="match status" value="1"/>
</dbReference>
<dbReference type="CDD" id="cd02042">
    <property type="entry name" value="ParAB_family"/>
    <property type="match status" value="1"/>
</dbReference>
<dbReference type="AlphaFoldDB" id="A0A7D4PXF5"/>
<sequence length="305" mass="33294">MQVLSVSSLKGGVGKTTVALGLASAALNKGLNTLLVDLDPQCDATSGLGAVSDFGTSVAEVLQSPKIANIRRAIVPSPWNKGSRVDVMVGSPRSLLLDNPAPTVSDVWKLEEVLAQLEDEYDLVIIDTPPSINALTRTAWVASDRVILVTEPSLYSVIAADRARKAIAEISAKLTPRLQLLGVVVNRLRPQSNEHDYRIKELREMFGEQLLMPFFEERAAIQQSTGAARPIHAWPAEGAAEIAKGFDWLLAGAQSDMELGAERRERVGIVGRALRGRSNPIAEFIPMEDAPQSRAENKKKRWFRR</sequence>
<dbReference type="Gene3D" id="3.40.50.300">
    <property type="entry name" value="P-loop containing nucleotide triphosphate hydrolases"/>
    <property type="match status" value="1"/>
</dbReference>
<reference evidence="2 3" key="1">
    <citation type="submission" date="2020-05" db="EMBL/GenBank/DDBJ databases">
        <title>Aquirufa sp. strain 15G-AUS-rot a new Aquirufa species.</title>
        <authorList>
            <person name="Pitt A."/>
            <person name="Hahn M.W."/>
        </authorList>
    </citation>
    <scope>NUCLEOTIDE SEQUENCE [LARGE SCALE GENOMIC DNA]</scope>
    <source>
        <strain evidence="2 3">15G-AUS-rot</strain>
    </source>
</reference>
<gene>
    <name evidence="2" type="ORF">HRU87_04285</name>
</gene>
<evidence type="ECO:0000313" key="3">
    <source>
        <dbReference type="Proteomes" id="UP000501003"/>
    </source>
</evidence>
<dbReference type="InterPro" id="IPR025669">
    <property type="entry name" value="AAA_dom"/>
</dbReference>
<dbReference type="KEGG" id="aqg:HRU87_04285"/>
<feature type="domain" description="AAA" evidence="1">
    <location>
        <begin position="1"/>
        <end position="179"/>
    </location>
</feature>
<dbReference type="RefSeq" id="WP_173493701.1">
    <property type="nucleotide sequence ID" value="NZ_CP054056.1"/>
</dbReference>
<name>A0A7D4PXF5_9MICO</name>
<proteinExistence type="predicted"/>